<dbReference type="OrthoDB" id="8521382at2"/>
<evidence type="ECO:0000313" key="4">
    <source>
        <dbReference type="Proteomes" id="UP000216107"/>
    </source>
</evidence>
<evidence type="ECO:0000259" key="1">
    <source>
        <dbReference type="Pfam" id="PF13116"/>
    </source>
</evidence>
<proteinExistence type="predicted"/>
<reference evidence="2 5" key="1">
    <citation type="submission" date="2016-08" db="EMBL/GenBank/DDBJ databases">
        <title>Candidatus Dactylopiibacterium carminicum genome sequence.</title>
        <authorList>
            <person name="Ramirez-Puebla S.T."/>
            <person name="Ormeno-Orrillo E."/>
            <person name="Vera-Ponce De Leon A."/>
            <person name="Luis L."/>
            <person name="Sanchez-Flores A."/>
            <person name="Monica R."/>
            <person name="Martinez-Romero E."/>
        </authorList>
    </citation>
    <scope>NUCLEOTIDE SEQUENCE [LARGE SCALE GENOMIC DNA]</scope>
    <source>
        <strain evidence="2">END1</strain>
    </source>
</reference>
<comment type="caution">
    <text evidence="3">The sequence shown here is derived from an EMBL/GenBank/DDBJ whole genome shotgun (WGS) entry which is preliminary data.</text>
</comment>
<dbReference type="InterPro" id="IPR011836">
    <property type="entry name" value="YhdP"/>
</dbReference>
<feature type="domain" description="YhdP central" evidence="1">
    <location>
        <begin position="25"/>
        <end position="1289"/>
    </location>
</feature>
<dbReference type="NCBIfam" id="TIGR02099">
    <property type="entry name" value="YhdP family protein"/>
    <property type="match status" value="1"/>
</dbReference>
<dbReference type="EMBL" id="MDUX01000021">
    <property type="protein sequence ID" value="KAF7599390.1"/>
    <property type="molecule type" value="Genomic_DNA"/>
</dbReference>
<dbReference type="Proteomes" id="UP000623509">
    <property type="component" value="Unassembled WGS sequence"/>
</dbReference>
<organism evidence="3 4">
    <name type="scientific">Candidatus Dactylopiibacterium carminicum</name>
    <dbReference type="NCBI Taxonomy" id="857335"/>
    <lineage>
        <taxon>Bacteria</taxon>
        <taxon>Pseudomonadati</taxon>
        <taxon>Pseudomonadota</taxon>
        <taxon>Betaproteobacteria</taxon>
        <taxon>Rhodocyclales</taxon>
        <taxon>Rhodocyclaceae</taxon>
        <taxon>Candidatus Dactylopiibacterium</taxon>
    </lineage>
</organism>
<evidence type="ECO:0000313" key="3">
    <source>
        <dbReference type="EMBL" id="PAS93452.1"/>
    </source>
</evidence>
<sequence>MPAFLSSCRLALRFCSRLPLHLTVLSWRLLLLSFFLGALALLAARYVLAPQVAAQRERIEQVLSTELGRPVRIAALQASWRGVRPELRIHGVRVLDEEQRTALELPEVDAAIAWSSLWRWRPVLARLELVRPELEVRREADGRIFVAGLSLSDEGEGDGSAVTDFVLEQKRIVIRDARVSWHDALRNAPALTLEKLNFRLENNGDRHRFALLASPPAAYSANLDLRGDLYGRHLADWAQWSGQFYLSLDEADLAVWQQWVDYPLALPRGRGGLRAWLEFDGARVAKADVDVALAGVALRLTPDLPMLELASLQGRLSAARSGDEFDFSASRLSLATREGLRLGPTDVRLRYAEASDTQAAHGEFSSDALDVRVLAQLAGYLPLPEDAARRLTEAEPGGVVDSLALTWEGAAGRPAHFTLEARFRDLRLSPSGSLPGFSGLSGLVTGNEREGEFRVEGRKAALHAPHALHEADLPLDSLNLQGGWGHETAKVGEGERLTVRVDSFEFTNPDLGGDFSGLWQAGAGDPGYLEVSGEARNAQLASAWRYIPASSPHDVVAWLRDNLRGGQAQRMTLAIKGAPADFPFHNKPGVFRLKADFANGVIVNFAPGWPGMEALQGSFEIDRQRMTILAHRGRYLGAQAADVKVEIPDLMADGEQVLTVDGAAAGPTQDFLRYFSASTLAEHIGDFTRNARAQGEGRLSLHLTVPLHDSHHTRVKGDYRFTGNNLRLVSSLPDFANAGGTLAFDEHGISLPGVQAQFLGRRVSVTGLTEANGTVALQAEGGATIAALRQLLPSPLWDRLAGEAAATAQLRIGGERIGLQVRSRLVGVRSDLPTPLAKGVTEEWPFALDWEESGAKGENQRWQLSLGERLNMDWQERCATGGCQILRGALASGTSLKMPERGWSLNGSFGMLDTDVWRPVVEDLQSSFSGSGGGDGGLLQVGLRAQTLQSGGHRFERVDLSGQRQAGVWQLQLQGPDLAGRMAWYEAGAGRLEARLSRLSLQPLPKGFVPLADQNSQAREELPALDVQADSFRLHSMELGRLSLRAESVRGGWALRELRVQAPDMLLAGSGTWQRWGTDPGTSLAFELNSEDAGSMLARLGFPDTVRGGRLRFTGRVGWRGLPSELDYATLDGETHLEASQGQFLQMQPGTTGRLLGIMSLQSLPRRLTLDFRDIFSEGFAFDSIRGDTSLDDGVLSTKNLEIRGPAARVFLSGKTDLGHEQHDLLVRVQPTLSESVAVGVLVGQAALGVFNPAIGAAAYFAQKILQDPVEKIFSYDYTVSGSWADPHVERKMPANVQADPAAKQEEVHP</sequence>
<gene>
    <name evidence="2" type="ORF">BGI27_07980</name>
    <name evidence="3" type="ORF">CGU29_07840</name>
</gene>
<accession>A0A272ETN6</accession>
<dbReference type="EMBL" id="NMRN01000017">
    <property type="protein sequence ID" value="PAS93452.1"/>
    <property type="molecule type" value="Genomic_DNA"/>
</dbReference>
<dbReference type="Proteomes" id="UP000216107">
    <property type="component" value="Unassembled WGS sequence"/>
</dbReference>
<dbReference type="PANTHER" id="PTHR38690">
    <property type="entry name" value="PROTEASE-RELATED"/>
    <property type="match status" value="1"/>
</dbReference>
<reference evidence="3 4" key="2">
    <citation type="submission" date="2017-07" db="EMBL/GenBank/DDBJ databases">
        <title>Candidatus Dactylopiibacterium carminicum, a nitrogen-fixing symbiont of the cochineal insect Dactylopius coccus and Dactylopius opuntiae (Hemiptera: Coccoidea: Dactylopiidae).</title>
        <authorList>
            <person name="Vera A."/>
        </authorList>
    </citation>
    <scope>NUCLEOTIDE SEQUENCE [LARGE SCALE GENOMIC DNA]</scope>
    <source>
        <strain evidence="3 4">NFDCM</strain>
    </source>
</reference>
<protein>
    <submittedName>
        <fullName evidence="3">TIGR02099 family protein</fullName>
    </submittedName>
</protein>
<dbReference type="PANTHER" id="PTHR38690:SF1">
    <property type="entry name" value="PROTEASE"/>
    <property type="match status" value="1"/>
</dbReference>
<evidence type="ECO:0000313" key="5">
    <source>
        <dbReference type="Proteomes" id="UP000623509"/>
    </source>
</evidence>
<dbReference type="Pfam" id="PF13116">
    <property type="entry name" value="YhdP"/>
    <property type="match status" value="1"/>
</dbReference>
<dbReference type="InterPro" id="IPR025263">
    <property type="entry name" value="YhdP_central"/>
</dbReference>
<keyword evidence="5" id="KW-1185">Reference proteome</keyword>
<name>A0A272ETN6_9RHOO</name>
<evidence type="ECO:0000313" key="2">
    <source>
        <dbReference type="EMBL" id="KAF7599390.1"/>
    </source>
</evidence>
<dbReference type="RefSeq" id="WP_095524368.1">
    <property type="nucleotide sequence ID" value="NZ_MDUX01000021.1"/>
</dbReference>